<dbReference type="KEGG" id="dzi:111302651"/>
<dbReference type="GeneID" id="111302651"/>
<dbReference type="AlphaFoldDB" id="A0A6P5ZMR6"/>
<evidence type="ECO:0000256" key="3">
    <source>
        <dbReference type="ARBA" id="ARBA00023163"/>
    </source>
</evidence>
<dbReference type="PROSITE" id="PS50888">
    <property type="entry name" value="BHLH"/>
    <property type="match status" value="1"/>
</dbReference>
<accession>A0A6P5ZMR6</accession>
<dbReference type="RefSeq" id="XP_022754198.1">
    <property type="nucleotide sequence ID" value="XM_022898463.1"/>
</dbReference>
<evidence type="ECO:0000259" key="6">
    <source>
        <dbReference type="PROSITE" id="PS50888"/>
    </source>
</evidence>
<gene>
    <name evidence="8" type="primary">LOC111302651</name>
</gene>
<evidence type="ECO:0000313" key="7">
    <source>
        <dbReference type="Proteomes" id="UP000515121"/>
    </source>
</evidence>
<dbReference type="PANTHER" id="PTHR46196:SF2">
    <property type="entry name" value="TRANSCRIPTION FACTOR BHLH157"/>
    <property type="match status" value="1"/>
</dbReference>
<feature type="region of interest" description="Disordered" evidence="5">
    <location>
        <begin position="650"/>
        <end position="674"/>
    </location>
</feature>
<evidence type="ECO:0000313" key="8">
    <source>
        <dbReference type="RefSeq" id="XP_022754198.1"/>
    </source>
</evidence>
<dbReference type="InterPro" id="IPR011598">
    <property type="entry name" value="bHLH_dom"/>
</dbReference>
<keyword evidence="4" id="KW-0539">Nucleus</keyword>
<comment type="subcellular location">
    <subcellularLocation>
        <location evidence="1">Nucleus</location>
    </subcellularLocation>
</comment>
<dbReference type="GO" id="GO:0046983">
    <property type="term" value="F:protein dimerization activity"/>
    <property type="evidence" value="ECO:0007669"/>
    <property type="project" value="InterPro"/>
</dbReference>
<proteinExistence type="predicted"/>
<evidence type="ECO:0000256" key="4">
    <source>
        <dbReference type="ARBA" id="ARBA00023242"/>
    </source>
</evidence>
<dbReference type="GO" id="GO:0003700">
    <property type="term" value="F:DNA-binding transcription factor activity"/>
    <property type="evidence" value="ECO:0007669"/>
    <property type="project" value="InterPro"/>
</dbReference>
<dbReference type="Proteomes" id="UP000515121">
    <property type="component" value="Unplaced"/>
</dbReference>
<dbReference type="OrthoDB" id="1883654at2759"/>
<keyword evidence="2" id="KW-0805">Transcription regulation</keyword>
<keyword evidence="7" id="KW-1185">Reference proteome</keyword>
<feature type="compositionally biased region" description="Polar residues" evidence="5">
    <location>
        <begin position="334"/>
        <end position="354"/>
    </location>
</feature>
<dbReference type="InterPro" id="IPR025610">
    <property type="entry name" value="MYC/MYB_N"/>
</dbReference>
<feature type="region of interest" description="Disordered" evidence="5">
    <location>
        <begin position="334"/>
        <end position="359"/>
    </location>
</feature>
<reference evidence="8" key="1">
    <citation type="submission" date="2025-08" db="UniProtKB">
        <authorList>
            <consortium name="RefSeq"/>
        </authorList>
    </citation>
    <scope>IDENTIFICATION</scope>
    <source>
        <tissue evidence="8">Fruit stalk</tissue>
    </source>
</reference>
<dbReference type="PANTHER" id="PTHR46196">
    <property type="entry name" value="TRANSCRIPTION FACTOR BHLH155-LIKE ISOFORM X1-RELATED"/>
    <property type="match status" value="1"/>
</dbReference>
<keyword evidence="3" id="KW-0804">Transcription</keyword>
<evidence type="ECO:0000256" key="2">
    <source>
        <dbReference type="ARBA" id="ARBA00023015"/>
    </source>
</evidence>
<feature type="domain" description="BHLH" evidence="6">
    <location>
        <begin position="662"/>
        <end position="712"/>
    </location>
</feature>
<dbReference type="InterPro" id="IPR043561">
    <property type="entry name" value="LHW-like"/>
</dbReference>
<organism evidence="7 8">
    <name type="scientific">Durio zibethinus</name>
    <name type="common">Durian</name>
    <dbReference type="NCBI Taxonomy" id="66656"/>
    <lineage>
        <taxon>Eukaryota</taxon>
        <taxon>Viridiplantae</taxon>
        <taxon>Streptophyta</taxon>
        <taxon>Embryophyta</taxon>
        <taxon>Tracheophyta</taxon>
        <taxon>Spermatophyta</taxon>
        <taxon>Magnoliopsida</taxon>
        <taxon>eudicotyledons</taxon>
        <taxon>Gunneridae</taxon>
        <taxon>Pentapetalae</taxon>
        <taxon>rosids</taxon>
        <taxon>malvids</taxon>
        <taxon>Malvales</taxon>
        <taxon>Malvaceae</taxon>
        <taxon>Helicteroideae</taxon>
        <taxon>Durio</taxon>
    </lineage>
</organism>
<protein>
    <submittedName>
        <fullName evidence="8">Transcription factor bHLH157-like</fullName>
    </submittedName>
</protein>
<name>A0A6P5ZMR6_DURZI</name>
<evidence type="ECO:0000256" key="5">
    <source>
        <dbReference type="SAM" id="MobiDB-lite"/>
    </source>
</evidence>
<feature type="compositionally biased region" description="Basic and acidic residues" evidence="5">
    <location>
        <begin position="663"/>
        <end position="674"/>
    </location>
</feature>
<dbReference type="GO" id="GO:0005634">
    <property type="term" value="C:nucleus"/>
    <property type="evidence" value="ECO:0007669"/>
    <property type="project" value="UniProtKB-SubCell"/>
</dbReference>
<sequence length="879" mass="97590">MGEAEMGSVLEQTLKYLCCCNGWSYGVFWRFDKRNSMLLTMEDAYFEEQMGPLVDSMLLKFHILGQGGCGENTFKFAKIFLCGSFSLKTRRENSEYYNISNRANLVVFVNLELLAKPLSRECINGFSQTPMDESNFQNQFSCGIKVPFNLSKCLTRLFQYLFPLSLYNLHLFIIKYDLQTIAIISIERRGVVQFGSTDKILERLEFLDEAKKLFYDMGSCHGLTPLEIETCCLDGFLSSLPSCGNFYKENLTTEQVSCSREPNGWPRSLKKLTKSSSFMRDIQDHNMNSVQHNLSQIRSQLRTSSTEAQIISSGKISAVNCLAADTPSASTWTSDGSISTSFKTPLPSETSIRDSPNPLPKRANDLILGGNAEQNLQGDSTFTSFYCTGELVDAELPTLDSFVKTAENQHSFGTNGGLLDCVINLQRITEEFNPVDFTTDLSSSFKLDDLSQWFSTSLQHNINGAGATMIKDPSCSVGVTSVSSTLIGGDTVIDIPLRPAANLLQSSISDTFTSNLEKSTIVHDNGNDLFNAVGLDFGFGKTGVFLEDIIMPLLHGDNSAVTSGMSESISELDVHSMTGMRKGLFSELGLEDLLDGVVGHSCSGGSMNLVQHSHNWDKSNNTIFNKEFHHKSQEGLWMDDSYSVNAGHAVVATSKKPSRKRAKPGESTRPRPKDRQLIQDRIKELRGIIPHSGKQLSIDHLLERTIKHLLFLQGMTKYADKIKQADEPKLIGQENGMLPKHNKMSGGAAWAFEVGAESIPILVKDLNPPGQMLIEMLCEVRGFFLEIADAIRALGLNILKGVMELQEDKIWARFIVEANEQVQRAYIIWSLLPLLQQTGIGRIDSASQPSRDIDGGISLFKYYQQPLLLPPVSMAETFQ</sequence>
<dbReference type="Pfam" id="PF14215">
    <property type="entry name" value="bHLH-MYC_N"/>
    <property type="match status" value="1"/>
</dbReference>
<evidence type="ECO:0000256" key="1">
    <source>
        <dbReference type="ARBA" id="ARBA00004123"/>
    </source>
</evidence>
<dbReference type="Pfam" id="PF23176">
    <property type="entry name" value="bHLH_LHW"/>
    <property type="match status" value="1"/>
</dbReference>